<name>A0A6P6XLR8_DERPT</name>
<dbReference type="KEGG" id="dpte:113788454"/>
<evidence type="ECO:0000313" key="2">
    <source>
        <dbReference type="RefSeq" id="XP_027193708.1"/>
    </source>
</evidence>
<dbReference type="PANTHER" id="PTHR33964">
    <property type="entry name" value="RE45066P-RELATED"/>
    <property type="match status" value="1"/>
</dbReference>
<dbReference type="RefSeq" id="XP_027193708.1">
    <property type="nucleotide sequence ID" value="XM_027337907.1"/>
</dbReference>
<gene>
    <name evidence="2" type="primary">LOC113788454</name>
</gene>
<accession>A0A6P6XLR8</accession>
<dbReference type="Proteomes" id="UP000515146">
    <property type="component" value="Unplaced"/>
</dbReference>
<evidence type="ECO:0000313" key="1">
    <source>
        <dbReference type="Proteomes" id="UP000515146"/>
    </source>
</evidence>
<sequence length="235" mass="26760">MMTRKFSLIIAIWMILTTITTSEAKKKFDCDHLTDFANDVIIVTSKTRKFPTTLPEFSTFCKQNLQLAADVTTMSKQCFKNEMKNIIALVGYSYRQRMKLLCKRSNNNSKANAVISAAPCLNRFRSKMAKCFDRTANRIAEIKSQPNNLKFPYLCCETGQIRKCIEKIQSGDCKKDLQGYIDNALEMTNGFIDRSCGEYNDETDKCDRLKPITVKNEQTNPSLIVNVAELIATIE</sequence>
<reference evidence="2" key="1">
    <citation type="submission" date="2025-08" db="UniProtKB">
        <authorList>
            <consortium name="RefSeq"/>
        </authorList>
    </citation>
    <scope>IDENTIFICATION</scope>
    <source>
        <strain evidence="2">Airmid</strain>
    </source>
</reference>
<dbReference type="InParanoid" id="A0A6P6XLR8"/>
<keyword evidence="1" id="KW-1185">Reference proteome</keyword>
<protein>
    <submittedName>
        <fullName evidence="2">Uncharacterized protein LOC113788454</fullName>
    </submittedName>
</protein>
<organism evidence="1 2">
    <name type="scientific">Dermatophagoides pteronyssinus</name>
    <name type="common">European house dust mite</name>
    <dbReference type="NCBI Taxonomy" id="6956"/>
    <lineage>
        <taxon>Eukaryota</taxon>
        <taxon>Metazoa</taxon>
        <taxon>Ecdysozoa</taxon>
        <taxon>Arthropoda</taxon>
        <taxon>Chelicerata</taxon>
        <taxon>Arachnida</taxon>
        <taxon>Acari</taxon>
        <taxon>Acariformes</taxon>
        <taxon>Sarcoptiformes</taxon>
        <taxon>Astigmata</taxon>
        <taxon>Psoroptidia</taxon>
        <taxon>Analgoidea</taxon>
        <taxon>Pyroglyphidae</taxon>
        <taxon>Dermatophagoidinae</taxon>
        <taxon>Dermatophagoides</taxon>
    </lineage>
</organism>
<dbReference type="AlphaFoldDB" id="A0A6P6XLR8"/>
<proteinExistence type="predicted"/>
<dbReference type="PANTHER" id="PTHR33964:SF1">
    <property type="entry name" value="RE45066P"/>
    <property type="match status" value="1"/>
</dbReference>
<dbReference type="OrthoDB" id="6490813at2759"/>